<dbReference type="PROSITE" id="PS51635">
    <property type="entry name" value="PNPLA"/>
    <property type="match status" value="1"/>
</dbReference>
<dbReference type="InterPro" id="IPR002641">
    <property type="entry name" value="PNPLA_dom"/>
</dbReference>
<name>A0A090WVN9_9FLAO</name>
<sequence>MVLSGGGAKGLAHIGVLKVIDSLGIKIDYIAGTSMGAVIGGLYASGYSG</sequence>
<keyword evidence="3" id="KW-0443">Lipid metabolism</keyword>
<dbReference type="Proteomes" id="UP000029643">
    <property type="component" value="Unassembled WGS sequence"/>
</dbReference>
<evidence type="ECO:0000256" key="3">
    <source>
        <dbReference type="ARBA" id="ARBA00023098"/>
    </source>
</evidence>
<keyword evidence="2" id="KW-0442">Lipid degradation</keyword>
<dbReference type="InterPro" id="IPR016035">
    <property type="entry name" value="Acyl_Trfase/lysoPLipase"/>
</dbReference>
<keyword evidence="1" id="KW-0378">Hydrolase</keyword>
<dbReference type="GO" id="GO:0016042">
    <property type="term" value="P:lipid catabolic process"/>
    <property type="evidence" value="ECO:0007669"/>
    <property type="project" value="UniProtKB-KW"/>
</dbReference>
<dbReference type="Gene3D" id="3.40.1090.10">
    <property type="entry name" value="Cytosolic phospholipase A2 catalytic domain"/>
    <property type="match status" value="1"/>
</dbReference>
<dbReference type="PANTHER" id="PTHR14226">
    <property type="entry name" value="NEUROPATHY TARGET ESTERASE/SWISS CHEESE D.MELANOGASTER"/>
    <property type="match status" value="1"/>
</dbReference>
<feature type="domain" description="PNPLA" evidence="5">
    <location>
        <begin position="1"/>
        <end position="49"/>
    </location>
</feature>
<dbReference type="InterPro" id="IPR050301">
    <property type="entry name" value="NTE"/>
</dbReference>
<dbReference type="EMBL" id="BBNU01000014">
    <property type="protein sequence ID" value="GAL81210.1"/>
    <property type="molecule type" value="Genomic_DNA"/>
</dbReference>
<evidence type="ECO:0000256" key="2">
    <source>
        <dbReference type="ARBA" id="ARBA00022963"/>
    </source>
</evidence>
<evidence type="ECO:0000313" key="6">
    <source>
        <dbReference type="EMBL" id="GAL81210.1"/>
    </source>
</evidence>
<evidence type="ECO:0000313" key="7">
    <source>
        <dbReference type="Proteomes" id="UP000029643"/>
    </source>
</evidence>
<proteinExistence type="predicted"/>
<evidence type="ECO:0000259" key="5">
    <source>
        <dbReference type="PROSITE" id="PS51635"/>
    </source>
</evidence>
<accession>A0A090WVN9</accession>
<dbReference type="SUPFAM" id="SSF52151">
    <property type="entry name" value="FabD/lysophospholipase-like"/>
    <property type="match status" value="1"/>
</dbReference>
<comment type="caution">
    <text evidence="6">The sequence shown here is derived from an EMBL/GenBank/DDBJ whole genome shotgun (WGS) entry which is preliminary data.</text>
</comment>
<evidence type="ECO:0000256" key="4">
    <source>
        <dbReference type="PROSITE-ProRule" id="PRU01161"/>
    </source>
</evidence>
<evidence type="ECO:0000256" key="1">
    <source>
        <dbReference type="ARBA" id="ARBA00022801"/>
    </source>
</evidence>
<protein>
    <submittedName>
        <fullName evidence="6">Putative patatin-like phospholipase</fullName>
    </submittedName>
</protein>
<feature type="short sequence motif" description="GXGXXG" evidence="4">
    <location>
        <begin position="5"/>
        <end position="10"/>
    </location>
</feature>
<dbReference type="GO" id="GO:0016787">
    <property type="term" value="F:hydrolase activity"/>
    <property type="evidence" value="ECO:0007669"/>
    <property type="project" value="UniProtKB-KW"/>
</dbReference>
<gene>
    <name evidence="6" type="ORF">JCM19274_3954</name>
</gene>
<reference evidence="6" key="1">
    <citation type="journal article" date="2014" name="Genome Announc.">
        <title>Draft Genome Sequences of Marine Flavobacterium Algibacter lectus Strains SS8 and NR4.</title>
        <authorList>
            <person name="Takatani N."/>
            <person name="Nakanishi M."/>
            <person name="Meirelles P."/>
            <person name="Mino S."/>
            <person name="Suda W."/>
            <person name="Oshima K."/>
            <person name="Hattori M."/>
            <person name="Ohkuma M."/>
            <person name="Hosokawa M."/>
            <person name="Miyashita K."/>
            <person name="Thompson F.L."/>
            <person name="Niwa A."/>
            <person name="Sawabe T."/>
            <person name="Sawabe T."/>
        </authorList>
    </citation>
    <scope>NUCLEOTIDE SEQUENCE [LARGE SCALE GENOMIC DNA]</scope>
    <source>
        <strain evidence="6">JCM 19274</strain>
    </source>
</reference>
<organism evidence="6 7">
    <name type="scientific">Algibacter lectus</name>
    <dbReference type="NCBI Taxonomy" id="221126"/>
    <lineage>
        <taxon>Bacteria</taxon>
        <taxon>Pseudomonadati</taxon>
        <taxon>Bacteroidota</taxon>
        <taxon>Flavobacteriia</taxon>
        <taxon>Flavobacteriales</taxon>
        <taxon>Flavobacteriaceae</taxon>
        <taxon>Algibacter</taxon>
    </lineage>
</organism>
<dbReference type="AlphaFoldDB" id="A0A090WVN9"/>
<comment type="caution">
    <text evidence="4">Lacks conserved residue(s) required for the propagation of feature annotation.</text>
</comment>
<dbReference type="Pfam" id="PF01734">
    <property type="entry name" value="Patatin"/>
    <property type="match status" value="1"/>
</dbReference>
<feature type="short sequence motif" description="GXSXG" evidence="4">
    <location>
        <begin position="32"/>
        <end position="36"/>
    </location>
</feature>
<dbReference type="PANTHER" id="PTHR14226:SF29">
    <property type="entry name" value="NEUROPATHY TARGET ESTERASE SWS"/>
    <property type="match status" value="1"/>
</dbReference>